<evidence type="ECO:0000256" key="1">
    <source>
        <dbReference type="ARBA" id="ARBA00022857"/>
    </source>
</evidence>
<dbReference type="OrthoDB" id="9876299at2759"/>
<dbReference type="InterPro" id="IPR036291">
    <property type="entry name" value="NAD(P)-bd_dom_sf"/>
</dbReference>
<keyword evidence="1" id="KW-0521">NADP</keyword>
<dbReference type="InterPro" id="IPR020904">
    <property type="entry name" value="Sc_DH/Rdtase_CS"/>
</dbReference>
<dbReference type="InterPro" id="IPR002347">
    <property type="entry name" value="SDR_fam"/>
</dbReference>
<accession>A0A1C7LTD4</accession>
<evidence type="ECO:0008006" key="4">
    <source>
        <dbReference type="Google" id="ProtNLM"/>
    </source>
</evidence>
<dbReference type="GO" id="GO:0016616">
    <property type="term" value="F:oxidoreductase activity, acting on the CH-OH group of donors, NAD or NADP as acceptor"/>
    <property type="evidence" value="ECO:0007669"/>
    <property type="project" value="TreeGrafter"/>
</dbReference>
<organism evidence="2 3">
    <name type="scientific">Grifola frondosa</name>
    <name type="common">Maitake</name>
    <name type="synonym">Polyporus frondosus</name>
    <dbReference type="NCBI Taxonomy" id="5627"/>
    <lineage>
        <taxon>Eukaryota</taxon>
        <taxon>Fungi</taxon>
        <taxon>Dikarya</taxon>
        <taxon>Basidiomycota</taxon>
        <taxon>Agaricomycotina</taxon>
        <taxon>Agaricomycetes</taxon>
        <taxon>Polyporales</taxon>
        <taxon>Grifolaceae</taxon>
        <taxon>Grifola</taxon>
    </lineage>
</organism>
<evidence type="ECO:0000313" key="3">
    <source>
        <dbReference type="Proteomes" id="UP000092993"/>
    </source>
</evidence>
<protein>
    <recommendedName>
        <fullName evidence="4">NAD(P)-binding protein</fullName>
    </recommendedName>
</protein>
<dbReference type="AlphaFoldDB" id="A0A1C7LTD4"/>
<dbReference type="PANTHER" id="PTHR45458:SF3">
    <property type="entry name" value="CHAIN DEHYDROGENASE (ATSC), PUTATIVE-RELATED"/>
    <property type="match status" value="1"/>
</dbReference>
<dbReference type="InterPro" id="IPR052184">
    <property type="entry name" value="SDR_enzymes"/>
</dbReference>
<evidence type="ECO:0000313" key="2">
    <source>
        <dbReference type="EMBL" id="OBZ67317.1"/>
    </source>
</evidence>
<dbReference type="PRINTS" id="PR00081">
    <property type="entry name" value="GDHRDH"/>
</dbReference>
<dbReference type="OMA" id="KDYPNMD"/>
<sequence length="282" mass="30010">MPSYVVIGSSRGIGLEYVRQLAANPSNIVFALVRDKSKATQLIGITEASKNVHVVQGDVVDAASLKAAADEVAKITGGSLDILIYNAARTMNETFFHTFLDYNSSEELDADFIQAFKVNTLGIIHTINAFLPLLRKGSAKKIVVLGSAAGNPDFAWKSRFSVMAAYSSTKGASAVVAAKYAVLLEEEGFTVVSLSPGLVQTADISIVPPEVMNKQTEAMLKMAKFNLDVNYVEQSPEESVSKQLKIIEAVGQNDAGGLLSHRGLDLVAGGKGGRGLDLNVYV</sequence>
<dbReference type="SUPFAM" id="SSF51735">
    <property type="entry name" value="NAD(P)-binding Rossmann-fold domains"/>
    <property type="match status" value="1"/>
</dbReference>
<dbReference type="Proteomes" id="UP000092993">
    <property type="component" value="Unassembled WGS sequence"/>
</dbReference>
<reference evidence="2 3" key="1">
    <citation type="submission" date="2016-03" db="EMBL/GenBank/DDBJ databases">
        <title>Whole genome sequencing of Grifola frondosa 9006-11.</title>
        <authorList>
            <person name="Min B."/>
            <person name="Park H."/>
            <person name="Kim J.-G."/>
            <person name="Cho H."/>
            <person name="Oh Y.-L."/>
            <person name="Kong W.-S."/>
            <person name="Choi I.-G."/>
        </authorList>
    </citation>
    <scope>NUCLEOTIDE SEQUENCE [LARGE SCALE GENOMIC DNA]</scope>
    <source>
        <strain evidence="2 3">9006-11</strain>
    </source>
</reference>
<dbReference type="Gene3D" id="3.40.50.720">
    <property type="entry name" value="NAD(P)-binding Rossmann-like Domain"/>
    <property type="match status" value="1"/>
</dbReference>
<dbReference type="PANTHER" id="PTHR45458">
    <property type="entry name" value="SHORT-CHAIN DEHYDROGENASE/REDUCTASE SDR"/>
    <property type="match status" value="1"/>
</dbReference>
<dbReference type="PROSITE" id="PS00061">
    <property type="entry name" value="ADH_SHORT"/>
    <property type="match status" value="1"/>
</dbReference>
<name>A0A1C7LTD4_GRIFR</name>
<proteinExistence type="predicted"/>
<dbReference type="EMBL" id="LUGG01000024">
    <property type="protein sequence ID" value="OBZ67317.1"/>
    <property type="molecule type" value="Genomic_DNA"/>
</dbReference>
<dbReference type="Pfam" id="PF00106">
    <property type="entry name" value="adh_short"/>
    <property type="match status" value="1"/>
</dbReference>
<gene>
    <name evidence="2" type="ORF">A0H81_12614</name>
</gene>
<comment type="caution">
    <text evidence="2">The sequence shown here is derived from an EMBL/GenBank/DDBJ whole genome shotgun (WGS) entry which is preliminary data.</text>
</comment>
<keyword evidence="3" id="KW-1185">Reference proteome</keyword>